<name>A0A645GEB0_9ZZZZ</name>
<dbReference type="EMBL" id="VSSQ01074045">
    <property type="protein sequence ID" value="MPN25015.1"/>
    <property type="molecule type" value="Genomic_DNA"/>
</dbReference>
<gene>
    <name evidence="1" type="ORF">SDC9_172422</name>
</gene>
<evidence type="ECO:0000313" key="1">
    <source>
        <dbReference type="EMBL" id="MPN25015.1"/>
    </source>
</evidence>
<comment type="caution">
    <text evidence="1">The sequence shown here is derived from an EMBL/GenBank/DDBJ whole genome shotgun (WGS) entry which is preliminary data.</text>
</comment>
<accession>A0A645GEB0</accession>
<proteinExistence type="predicted"/>
<protein>
    <submittedName>
        <fullName evidence="1">Uncharacterized protein</fullName>
    </submittedName>
</protein>
<dbReference type="AlphaFoldDB" id="A0A645GEB0"/>
<reference evidence="1" key="1">
    <citation type="submission" date="2019-08" db="EMBL/GenBank/DDBJ databases">
        <authorList>
            <person name="Kucharzyk K."/>
            <person name="Murdoch R.W."/>
            <person name="Higgins S."/>
            <person name="Loffler F."/>
        </authorList>
    </citation>
    <scope>NUCLEOTIDE SEQUENCE</scope>
</reference>
<sequence length="88" mass="9999">MKRWCGYGFPCHGTFVDLGEKGLLEFTQRVEIREGILQVGHFRRGNRQSRNGVPLRDASPQRNENDVAVLLFGVRHVGFKNIHVPLGL</sequence>
<organism evidence="1">
    <name type="scientific">bioreactor metagenome</name>
    <dbReference type="NCBI Taxonomy" id="1076179"/>
    <lineage>
        <taxon>unclassified sequences</taxon>
        <taxon>metagenomes</taxon>
        <taxon>ecological metagenomes</taxon>
    </lineage>
</organism>